<keyword evidence="5 7" id="KW-1133">Transmembrane helix</keyword>
<evidence type="ECO:0000313" key="8">
    <source>
        <dbReference type="EMBL" id="ABZ74238.1"/>
    </source>
</evidence>
<dbReference type="Pfam" id="PF01554">
    <property type="entry name" value="MatE"/>
    <property type="match status" value="2"/>
</dbReference>
<feature type="transmembrane region" description="Helical" evidence="7">
    <location>
        <begin position="63"/>
        <end position="87"/>
    </location>
</feature>
<feature type="transmembrane region" description="Helical" evidence="7">
    <location>
        <begin position="180"/>
        <end position="200"/>
    </location>
</feature>
<dbReference type="PIRSF" id="PIRSF006603">
    <property type="entry name" value="DinF"/>
    <property type="match status" value="1"/>
</dbReference>
<feature type="transmembrane region" description="Helical" evidence="7">
    <location>
        <begin position="108"/>
        <end position="127"/>
    </location>
</feature>
<geneLocation type="plasmid" evidence="8">
    <name>pCAUL01</name>
</geneLocation>
<sequence>MSTTASAAASPTPTPPLFVRGSIMRHVAVMASTGAIGLIAVFLVDLLSLFYVSRLGDRSLTAAVGFAGVVGFFHISVSIGMMIGVAASVARSVGAGEGPIARRLATSSLMGVAALALVVGIATFALAGPVLDLLGADGPTHAHAVTYLRTVCLSFPLMACGMSGAALLRSVGAARQAMNVSVVAAVVAAILDPILIFGLHLGLNGAAISVVASRIVLASLALRYTALVHELLGPLEPQRLREDLTKVLAVAAPAILTNLATPVAAGLVTHALAGFGPAAVAGQATIDRITPVAFGLAYATTAAVGPIMAQNRGAARPDRVRLTLRCSLAFVTVTVAVSWSALALLQNQIVAVFAASGITAQLVRLFCSVLAGAFIFTGALFVANASFNNLGRPLLSTAFNWGRATLGTIPFIALGAHYGPAGVLIGQAAGSVLFGLLATCAAIWLTAPGRVTA</sequence>
<accession>B0T963</accession>
<feature type="transmembrane region" description="Helical" evidence="7">
    <location>
        <begin position="424"/>
        <end position="447"/>
    </location>
</feature>
<dbReference type="InterPro" id="IPR052031">
    <property type="entry name" value="Membrane_Transporter-Flippase"/>
</dbReference>
<dbReference type="GO" id="GO:0042910">
    <property type="term" value="F:xenobiotic transmembrane transporter activity"/>
    <property type="evidence" value="ECO:0007669"/>
    <property type="project" value="InterPro"/>
</dbReference>
<evidence type="ECO:0000256" key="6">
    <source>
        <dbReference type="ARBA" id="ARBA00023136"/>
    </source>
</evidence>
<dbReference type="InterPro" id="IPR002528">
    <property type="entry name" value="MATE_fam"/>
</dbReference>
<feature type="transmembrane region" description="Helical" evidence="7">
    <location>
        <begin position="362"/>
        <end position="387"/>
    </location>
</feature>
<feature type="transmembrane region" description="Helical" evidence="7">
    <location>
        <begin position="147"/>
        <end position="168"/>
    </location>
</feature>
<keyword evidence="2" id="KW-0813">Transport</keyword>
<organism evidence="8">
    <name type="scientific">Caulobacter sp. (strain K31)</name>
    <dbReference type="NCBI Taxonomy" id="366602"/>
    <lineage>
        <taxon>Bacteria</taxon>
        <taxon>Pseudomonadati</taxon>
        <taxon>Pseudomonadota</taxon>
        <taxon>Alphaproteobacteria</taxon>
        <taxon>Caulobacterales</taxon>
        <taxon>Caulobacteraceae</taxon>
        <taxon>Caulobacter</taxon>
    </lineage>
</organism>
<comment type="subcellular location">
    <subcellularLocation>
        <location evidence="1">Cell inner membrane</location>
        <topology evidence="1">Multi-pass membrane protein</topology>
    </subcellularLocation>
</comment>
<proteinExistence type="predicted"/>
<feature type="transmembrane region" description="Helical" evidence="7">
    <location>
        <begin position="399"/>
        <end position="418"/>
    </location>
</feature>
<keyword evidence="3" id="KW-1003">Cell membrane</keyword>
<reference evidence="8" key="1">
    <citation type="submission" date="2008-01" db="EMBL/GenBank/DDBJ databases">
        <title>Complete sequence of plasmid1 pCAUL01 of Caulobacter sp. K31.</title>
        <authorList>
            <consortium name="US DOE Joint Genome Institute"/>
            <person name="Copeland A."/>
            <person name="Lucas S."/>
            <person name="Lapidus A."/>
            <person name="Barry K."/>
            <person name="Glavina del Rio T."/>
            <person name="Dalin E."/>
            <person name="Tice H."/>
            <person name="Pitluck S."/>
            <person name="Bruce D."/>
            <person name="Goodwin L."/>
            <person name="Thompson L.S."/>
            <person name="Brettin T."/>
            <person name="Detter J.C."/>
            <person name="Han C."/>
            <person name="Schmutz J."/>
            <person name="Larimer F."/>
            <person name="Land M."/>
            <person name="Hauser L."/>
            <person name="Kyrpides N."/>
            <person name="Kim E."/>
            <person name="Stephens C."/>
            <person name="Richardson P."/>
        </authorList>
    </citation>
    <scope>NUCLEOTIDE SEQUENCE [LARGE SCALE GENOMIC DNA]</scope>
    <source>
        <strain evidence="8">K31</strain>
        <plasmid evidence="8">pCAUL01</plasmid>
    </source>
</reference>
<dbReference type="InterPro" id="IPR048279">
    <property type="entry name" value="MdtK-like"/>
</dbReference>
<dbReference type="HOGENOM" id="CLU_012893_0_1_5"/>
<evidence type="ECO:0000256" key="2">
    <source>
        <dbReference type="ARBA" id="ARBA00022448"/>
    </source>
</evidence>
<feature type="transmembrane region" description="Helical" evidence="7">
    <location>
        <begin position="27"/>
        <end position="51"/>
    </location>
</feature>
<gene>
    <name evidence="8" type="ordered locus">Caul_5118</name>
</gene>
<dbReference type="GO" id="GO:0005886">
    <property type="term" value="C:plasma membrane"/>
    <property type="evidence" value="ECO:0007669"/>
    <property type="project" value="UniProtKB-SubCell"/>
</dbReference>
<feature type="transmembrane region" description="Helical" evidence="7">
    <location>
        <begin position="247"/>
        <end position="272"/>
    </location>
</feature>
<evidence type="ECO:0000256" key="5">
    <source>
        <dbReference type="ARBA" id="ARBA00022989"/>
    </source>
</evidence>
<evidence type="ECO:0000256" key="4">
    <source>
        <dbReference type="ARBA" id="ARBA00022692"/>
    </source>
</evidence>
<keyword evidence="8" id="KW-0614">Plasmid</keyword>
<feature type="transmembrane region" description="Helical" evidence="7">
    <location>
        <begin position="292"/>
        <end position="310"/>
    </location>
</feature>
<dbReference type="KEGG" id="cak:Caul_5118"/>
<dbReference type="OrthoDB" id="9806302at2"/>
<feature type="transmembrane region" description="Helical" evidence="7">
    <location>
        <begin position="206"/>
        <end position="226"/>
    </location>
</feature>
<feature type="transmembrane region" description="Helical" evidence="7">
    <location>
        <begin position="322"/>
        <end position="342"/>
    </location>
</feature>
<keyword evidence="6 7" id="KW-0472">Membrane</keyword>
<evidence type="ECO:0000256" key="3">
    <source>
        <dbReference type="ARBA" id="ARBA00022475"/>
    </source>
</evidence>
<dbReference type="GO" id="GO:0015297">
    <property type="term" value="F:antiporter activity"/>
    <property type="evidence" value="ECO:0007669"/>
    <property type="project" value="InterPro"/>
</dbReference>
<dbReference type="EMBL" id="CP000928">
    <property type="protein sequence ID" value="ABZ74238.1"/>
    <property type="molecule type" value="Genomic_DNA"/>
</dbReference>
<dbReference type="PANTHER" id="PTHR43549">
    <property type="entry name" value="MULTIDRUG RESISTANCE PROTEIN YPNP-RELATED"/>
    <property type="match status" value="1"/>
</dbReference>
<name>B0T963_CAUSK</name>
<evidence type="ECO:0000256" key="1">
    <source>
        <dbReference type="ARBA" id="ARBA00004429"/>
    </source>
</evidence>
<dbReference type="AlphaFoldDB" id="B0T963"/>
<protein>
    <submittedName>
        <fullName evidence="8">Multi antimicrobial extrusion protein MatE</fullName>
    </submittedName>
</protein>
<keyword evidence="4 7" id="KW-0812">Transmembrane</keyword>
<dbReference type="PANTHER" id="PTHR43549:SF3">
    <property type="entry name" value="MULTIDRUG RESISTANCE PROTEIN YPNP-RELATED"/>
    <property type="match status" value="1"/>
</dbReference>
<evidence type="ECO:0000256" key="7">
    <source>
        <dbReference type="SAM" id="Phobius"/>
    </source>
</evidence>